<feature type="non-terminal residue" evidence="2">
    <location>
        <position position="1"/>
    </location>
</feature>
<keyword evidence="1" id="KW-0472">Membrane</keyword>
<organism evidence="2 3">
    <name type="scientific">Halorubrum pallidum</name>
    <dbReference type="NCBI Taxonomy" id="1526114"/>
    <lineage>
        <taxon>Archaea</taxon>
        <taxon>Methanobacteriati</taxon>
        <taxon>Methanobacteriota</taxon>
        <taxon>Stenosarchaea group</taxon>
        <taxon>Halobacteria</taxon>
        <taxon>Halobacteriales</taxon>
        <taxon>Haloferacaceae</taxon>
        <taxon>Halorubrum</taxon>
    </lineage>
</organism>
<accession>A0ABD5T7V0</accession>
<comment type="caution">
    <text evidence="2">The sequence shown here is derived from an EMBL/GenBank/DDBJ whole genome shotgun (WGS) entry which is preliminary data.</text>
</comment>
<proteinExistence type="predicted"/>
<dbReference type="EMBL" id="JBHSWT010000698">
    <property type="protein sequence ID" value="MFC6772236.1"/>
    <property type="molecule type" value="Genomic_DNA"/>
</dbReference>
<reference evidence="2 3" key="1">
    <citation type="journal article" date="2019" name="Int. J. Syst. Evol. Microbiol.">
        <title>The Global Catalogue of Microorganisms (GCM) 10K type strain sequencing project: providing services to taxonomists for standard genome sequencing and annotation.</title>
        <authorList>
            <consortium name="The Broad Institute Genomics Platform"/>
            <consortium name="The Broad Institute Genome Sequencing Center for Infectious Disease"/>
            <person name="Wu L."/>
            <person name="Ma J."/>
        </authorList>
    </citation>
    <scope>NUCLEOTIDE SEQUENCE [LARGE SCALE GENOMIC DNA]</scope>
    <source>
        <strain evidence="2 3">PJ61</strain>
    </source>
</reference>
<evidence type="ECO:0000313" key="2">
    <source>
        <dbReference type="EMBL" id="MFC6772236.1"/>
    </source>
</evidence>
<dbReference type="AlphaFoldDB" id="A0ABD5T7V0"/>
<sequence>KLPYLYDLSHTANGVIRQNIWASLGVKALLAVGVPIGLVSVAVAVVVGDMGMSLGVTGNAMRLSRIAPERMGGETGQETSA</sequence>
<feature type="transmembrane region" description="Helical" evidence="1">
    <location>
        <begin position="20"/>
        <end position="47"/>
    </location>
</feature>
<keyword evidence="1" id="KW-0812">Transmembrane</keyword>
<protein>
    <submittedName>
        <fullName evidence="2">Cation-transporting P-type ATPase</fullName>
    </submittedName>
</protein>
<name>A0ABD5T7V0_9EURY</name>
<gene>
    <name evidence="2" type="ORF">ACFQDD_12045</name>
</gene>
<keyword evidence="1" id="KW-1133">Transmembrane helix</keyword>
<keyword evidence="3" id="KW-1185">Reference proteome</keyword>
<dbReference type="Proteomes" id="UP001596274">
    <property type="component" value="Unassembled WGS sequence"/>
</dbReference>
<evidence type="ECO:0000313" key="3">
    <source>
        <dbReference type="Proteomes" id="UP001596274"/>
    </source>
</evidence>
<evidence type="ECO:0000256" key="1">
    <source>
        <dbReference type="SAM" id="Phobius"/>
    </source>
</evidence>